<dbReference type="InterPro" id="IPR002156">
    <property type="entry name" value="RNaseH_domain"/>
</dbReference>
<organism evidence="3 4">
    <name type="scientific">Gossypium anomalum</name>
    <dbReference type="NCBI Taxonomy" id="47600"/>
    <lineage>
        <taxon>Eukaryota</taxon>
        <taxon>Viridiplantae</taxon>
        <taxon>Streptophyta</taxon>
        <taxon>Embryophyta</taxon>
        <taxon>Tracheophyta</taxon>
        <taxon>Spermatophyta</taxon>
        <taxon>Magnoliopsida</taxon>
        <taxon>eudicotyledons</taxon>
        <taxon>Gunneridae</taxon>
        <taxon>Pentapetalae</taxon>
        <taxon>rosids</taxon>
        <taxon>malvids</taxon>
        <taxon>Malvales</taxon>
        <taxon>Malvaceae</taxon>
        <taxon>Malvoideae</taxon>
        <taxon>Gossypium</taxon>
    </lineage>
</organism>
<sequence>MNVIANRFKSIFLKIIGQEKVGFITGRSIIDNVIITQEVLHSMRTKKKLQWMTIKIDLKKAYEKVLWNGAPTRKFRPIRGIRQGCPLSPYLFVLYMEWLGHRFHAGISSGEWSPIRLSRIGPNLSHMFFAADLVIFSRADLIHSGLLKNFLSNFCELSGHKVLKAKYRLCESMLDSIMRNSCSYMWKAVAKAWPLLRSNMIWTIRNGRTVRCWEDNWVLNVGPLNQYVPGHGNIVLGSKVNEMVLVNSDWNLDLFRLTTTDVFSMKTAYYMLKEESWNLKEKLLTNSERVRRSIAQDASCHLCGYITEDILYILRDCSFAKEIWHHVIPANHLGTFFGNISEWLFSNLQSLSTNKTSESYWACLFGIILWCIWKNRGVICNSKCSVAVAELWGILDGLLLLQKQGYDEVITQSDNLENIIFISESKLGGPKNSPIRRIQQTLAFEEKWSLAYVPRETNWGVDALAKMALLSDESLHMFEDPPLGIIEILKDDNSFDNLSMIYSM</sequence>
<dbReference type="OrthoDB" id="1000395at2759"/>
<evidence type="ECO:0000313" key="4">
    <source>
        <dbReference type="Proteomes" id="UP000701853"/>
    </source>
</evidence>
<dbReference type="EMBL" id="JAHUZN010000012">
    <property type="protein sequence ID" value="KAG8475469.1"/>
    <property type="molecule type" value="Genomic_DNA"/>
</dbReference>
<comment type="caution">
    <text evidence="3">The sequence shown here is derived from an EMBL/GenBank/DDBJ whole genome shotgun (WGS) entry which is preliminary data.</text>
</comment>
<dbReference type="AlphaFoldDB" id="A0A8J5Y2Z4"/>
<protein>
    <recommendedName>
        <fullName evidence="5">Reverse transcriptase domain-containing protein</fullName>
    </recommendedName>
</protein>
<name>A0A8J5Y2Z4_9ROSI</name>
<dbReference type="GO" id="GO:0004523">
    <property type="term" value="F:RNA-DNA hybrid ribonuclease activity"/>
    <property type="evidence" value="ECO:0007669"/>
    <property type="project" value="InterPro"/>
</dbReference>
<feature type="domain" description="RNase H type-1" evidence="2">
    <location>
        <begin position="381"/>
        <end position="468"/>
    </location>
</feature>
<gene>
    <name evidence="3" type="ORF">CXB51_032329</name>
</gene>
<dbReference type="PANTHER" id="PTHR31635">
    <property type="entry name" value="REVERSE TRANSCRIPTASE DOMAIN-CONTAINING PROTEIN-RELATED"/>
    <property type="match status" value="1"/>
</dbReference>
<dbReference type="InterPro" id="IPR036397">
    <property type="entry name" value="RNaseH_sf"/>
</dbReference>
<accession>A0A8J5Y2Z4</accession>
<evidence type="ECO:0008006" key="5">
    <source>
        <dbReference type="Google" id="ProtNLM"/>
    </source>
</evidence>
<reference evidence="3 4" key="1">
    <citation type="journal article" date="2021" name="bioRxiv">
        <title>The Gossypium anomalum genome as a resource for cotton improvement and evolutionary analysis of hybrid incompatibility.</title>
        <authorList>
            <person name="Grover C.E."/>
            <person name="Yuan D."/>
            <person name="Arick M.A."/>
            <person name="Miller E.R."/>
            <person name="Hu G."/>
            <person name="Peterson D.G."/>
            <person name="Wendel J.F."/>
            <person name="Udall J.A."/>
        </authorList>
    </citation>
    <scope>NUCLEOTIDE SEQUENCE [LARGE SCALE GENOMIC DNA]</scope>
    <source>
        <strain evidence="3">JFW-Udall</strain>
        <tissue evidence="3">Leaf</tissue>
    </source>
</reference>
<evidence type="ECO:0000259" key="2">
    <source>
        <dbReference type="Pfam" id="PF13456"/>
    </source>
</evidence>
<feature type="domain" description="Reverse transcriptase" evidence="1">
    <location>
        <begin position="3"/>
        <end position="170"/>
    </location>
</feature>
<dbReference type="Pfam" id="PF00078">
    <property type="entry name" value="RVT_1"/>
    <property type="match status" value="1"/>
</dbReference>
<dbReference type="PANTHER" id="PTHR31635:SF196">
    <property type="entry name" value="REVERSE TRANSCRIPTASE DOMAIN-CONTAINING PROTEIN-RELATED"/>
    <property type="match status" value="1"/>
</dbReference>
<evidence type="ECO:0000259" key="1">
    <source>
        <dbReference type="Pfam" id="PF00078"/>
    </source>
</evidence>
<evidence type="ECO:0000313" key="3">
    <source>
        <dbReference type="EMBL" id="KAG8475469.1"/>
    </source>
</evidence>
<dbReference type="Proteomes" id="UP000701853">
    <property type="component" value="Chromosome 12"/>
</dbReference>
<dbReference type="GO" id="GO:0003676">
    <property type="term" value="F:nucleic acid binding"/>
    <property type="evidence" value="ECO:0007669"/>
    <property type="project" value="InterPro"/>
</dbReference>
<keyword evidence="4" id="KW-1185">Reference proteome</keyword>
<proteinExistence type="predicted"/>
<dbReference type="Pfam" id="PF13456">
    <property type="entry name" value="RVT_3"/>
    <property type="match status" value="1"/>
</dbReference>
<dbReference type="Gene3D" id="3.30.420.10">
    <property type="entry name" value="Ribonuclease H-like superfamily/Ribonuclease H"/>
    <property type="match status" value="1"/>
</dbReference>
<dbReference type="InterPro" id="IPR000477">
    <property type="entry name" value="RT_dom"/>
</dbReference>